<dbReference type="SUPFAM" id="SSF51569">
    <property type="entry name" value="Aldolase"/>
    <property type="match status" value="1"/>
</dbReference>
<dbReference type="Pfam" id="PF08666">
    <property type="entry name" value="SAF"/>
    <property type="match status" value="1"/>
</dbReference>
<gene>
    <name evidence="2" type="ORF">DSL64_28410</name>
</gene>
<dbReference type="AlphaFoldDB" id="A0A3D8Y291"/>
<comment type="caution">
    <text evidence="2">The sequence shown here is derived from an EMBL/GenBank/DDBJ whole genome shotgun (WGS) entry which is preliminary data.</text>
</comment>
<organism evidence="2 3">
    <name type="scientific">Dyadobacter luteus</name>
    <dbReference type="NCBI Taxonomy" id="2259619"/>
    <lineage>
        <taxon>Bacteria</taxon>
        <taxon>Pseudomonadati</taxon>
        <taxon>Bacteroidota</taxon>
        <taxon>Cytophagia</taxon>
        <taxon>Cytophagales</taxon>
        <taxon>Spirosomataceae</taxon>
        <taxon>Dyadobacter</taxon>
    </lineage>
</organism>
<sequence>MKSAIYTIADIGQAHDGSIEAAHIYIDSLATTGVDAAKFQIHIADAESSAFDSFRIPSVRHETRMDYWKRMEFTHDEWAGLKMHCERTGLDFLATPCSLQAVDLLKNLQVDKFKIGSGDTCNLLMLDVISRTKKEIILSTGMSSIKELDVACNFLKNRDTRFSLLQCASAYPCCEEQWGLNQIKNLKSRYDVPTGFSDHSGDIFASLAAASVGAEIIEFHVTDSTASVTPDASSSLTPCQIKYLISGIRKIEKAINNPVNKSGHSDYIQMKLLFEKSLSVNKTLSAGHILSIDDLETKKPKGKGIPPEQFENVIGKKINKNLKKWDFITETDLV</sequence>
<dbReference type="EMBL" id="QNUL01000049">
    <property type="protein sequence ID" value="REA55229.1"/>
    <property type="molecule type" value="Genomic_DNA"/>
</dbReference>
<dbReference type="Gene3D" id="3.20.20.70">
    <property type="entry name" value="Aldolase class I"/>
    <property type="match status" value="1"/>
</dbReference>
<feature type="domain" description="AFP-like" evidence="1">
    <location>
        <begin position="277"/>
        <end position="334"/>
    </location>
</feature>
<dbReference type="InterPro" id="IPR057736">
    <property type="entry name" value="SAF_PseI/NeuA/NeuB"/>
</dbReference>
<evidence type="ECO:0000259" key="1">
    <source>
        <dbReference type="PROSITE" id="PS50844"/>
    </source>
</evidence>
<evidence type="ECO:0000313" key="3">
    <source>
        <dbReference type="Proteomes" id="UP000256373"/>
    </source>
</evidence>
<dbReference type="InterPro" id="IPR051690">
    <property type="entry name" value="PseI-like"/>
</dbReference>
<dbReference type="GO" id="GO:0047444">
    <property type="term" value="F:N-acylneuraminate-9-phosphate synthase activity"/>
    <property type="evidence" value="ECO:0007669"/>
    <property type="project" value="TreeGrafter"/>
</dbReference>
<name>A0A3D8Y291_9BACT</name>
<dbReference type="Proteomes" id="UP000256373">
    <property type="component" value="Unassembled WGS sequence"/>
</dbReference>
<dbReference type="GO" id="GO:0016051">
    <property type="term" value="P:carbohydrate biosynthetic process"/>
    <property type="evidence" value="ECO:0007669"/>
    <property type="project" value="InterPro"/>
</dbReference>
<dbReference type="OrthoDB" id="9814210at2"/>
<dbReference type="PANTHER" id="PTHR42966">
    <property type="entry name" value="N-ACETYLNEURAMINATE SYNTHASE"/>
    <property type="match status" value="1"/>
</dbReference>
<dbReference type="CDD" id="cd11615">
    <property type="entry name" value="SAF_NeuB_like"/>
    <property type="match status" value="1"/>
</dbReference>
<dbReference type="Gene3D" id="3.90.1210.10">
    <property type="entry name" value="Antifreeze-like/N-acetylneuraminic acid synthase C-terminal domain"/>
    <property type="match status" value="1"/>
</dbReference>
<proteinExistence type="predicted"/>
<dbReference type="InterPro" id="IPR013132">
    <property type="entry name" value="PseI/NeuA/B-like_N"/>
</dbReference>
<dbReference type="Pfam" id="PF03102">
    <property type="entry name" value="NeuB"/>
    <property type="match status" value="1"/>
</dbReference>
<reference evidence="2 3" key="1">
    <citation type="submission" date="2018-07" db="EMBL/GenBank/DDBJ databases">
        <title>Dyadobacter roseus sp. nov., isolated from rose rhizosphere soil.</title>
        <authorList>
            <person name="Chen L."/>
        </authorList>
    </citation>
    <scope>NUCLEOTIDE SEQUENCE [LARGE SCALE GENOMIC DNA]</scope>
    <source>
        <strain evidence="2 3">RS19</strain>
    </source>
</reference>
<dbReference type="PROSITE" id="PS50844">
    <property type="entry name" value="AFP_LIKE"/>
    <property type="match status" value="1"/>
</dbReference>
<accession>A0A3D8Y291</accession>
<protein>
    <submittedName>
        <fullName evidence="2">N-acetylneuraminate synthase</fullName>
    </submittedName>
</protein>
<dbReference type="PANTHER" id="PTHR42966:SF1">
    <property type="entry name" value="SIALIC ACID SYNTHASE"/>
    <property type="match status" value="1"/>
</dbReference>
<dbReference type="RefSeq" id="WP_115834360.1">
    <property type="nucleotide sequence ID" value="NZ_QNUL01000049.1"/>
</dbReference>
<evidence type="ECO:0000313" key="2">
    <source>
        <dbReference type="EMBL" id="REA55229.1"/>
    </source>
</evidence>
<dbReference type="SUPFAM" id="SSF51269">
    <property type="entry name" value="AFP III-like domain"/>
    <property type="match status" value="1"/>
</dbReference>
<dbReference type="InterPro" id="IPR036732">
    <property type="entry name" value="AFP_Neu5c_C_sf"/>
</dbReference>
<dbReference type="InterPro" id="IPR013785">
    <property type="entry name" value="Aldolase_TIM"/>
</dbReference>
<dbReference type="InterPro" id="IPR013974">
    <property type="entry name" value="SAF"/>
</dbReference>
<dbReference type="InterPro" id="IPR006190">
    <property type="entry name" value="SAF_AFP_Neu5Ac"/>
</dbReference>
<keyword evidence="3" id="KW-1185">Reference proteome</keyword>